<gene>
    <name evidence="2" type="ORF">DdX_16032</name>
</gene>
<proteinExistence type="predicted"/>
<dbReference type="AlphaFoldDB" id="A0AAD4MPS3"/>
<evidence type="ECO:0000313" key="3">
    <source>
        <dbReference type="Proteomes" id="UP001201812"/>
    </source>
</evidence>
<keyword evidence="3" id="KW-1185">Reference proteome</keyword>
<evidence type="ECO:0000313" key="2">
    <source>
        <dbReference type="EMBL" id="KAI1701557.1"/>
    </source>
</evidence>
<organism evidence="2 3">
    <name type="scientific">Ditylenchus destructor</name>
    <dbReference type="NCBI Taxonomy" id="166010"/>
    <lineage>
        <taxon>Eukaryota</taxon>
        <taxon>Metazoa</taxon>
        <taxon>Ecdysozoa</taxon>
        <taxon>Nematoda</taxon>
        <taxon>Chromadorea</taxon>
        <taxon>Rhabditida</taxon>
        <taxon>Tylenchina</taxon>
        <taxon>Tylenchomorpha</taxon>
        <taxon>Sphaerularioidea</taxon>
        <taxon>Anguinidae</taxon>
        <taxon>Anguininae</taxon>
        <taxon>Ditylenchus</taxon>
    </lineage>
</organism>
<reference evidence="2" key="1">
    <citation type="submission" date="2022-01" db="EMBL/GenBank/DDBJ databases">
        <title>Genome Sequence Resource for Two Populations of Ditylenchus destructor, the Migratory Endoparasitic Phytonematode.</title>
        <authorList>
            <person name="Zhang H."/>
            <person name="Lin R."/>
            <person name="Xie B."/>
        </authorList>
    </citation>
    <scope>NUCLEOTIDE SEQUENCE</scope>
    <source>
        <strain evidence="2">BazhouSP</strain>
    </source>
</reference>
<name>A0AAD4MPS3_9BILA</name>
<feature type="region of interest" description="Disordered" evidence="1">
    <location>
        <begin position="28"/>
        <end position="69"/>
    </location>
</feature>
<sequence length="86" mass="9499">MPKYLLKCSRSILSLPIFCIDYSPGEMSQNPAAQQKPGSTTSSQADDVKSAEDRITKTKGPLKEAEKRANAAKRDFCYTLERSSIV</sequence>
<comment type="caution">
    <text evidence="2">The sequence shown here is derived from an EMBL/GenBank/DDBJ whole genome shotgun (WGS) entry which is preliminary data.</text>
</comment>
<dbReference type="EMBL" id="JAKKPZ010000116">
    <property type="protein sequence ID" value="KAI1701557.1"/>
    <property type="molecule type" value="Genomic_DNA"/>
</dbReference>
<feature type="compositionally biased region" description="Basic and acidic residues" evidence="1">
    <location>
        <begin position="46"/>
        <end position="69"/>
    </location>
</feature>
<protein>
    <submittedName>
        <fullName evidence="2">Uncharacterized protein</fullName>
    </submittedName>
</protein>
<accession>A0AAD4MPS3</accession>
<feature type="compositionally biased region" description="Polar residues" evidence="1">
    <location>
        <begin position="28"/>
        <end position="45"/>
    </location>
</feature>
<dbReference type="Proteomes" id="UP001201812">
    <property type="component" value="Unassembled WGS sequence"/>
</dbReference>
<evidence type="ECO:0000256" key="1">
    <source>
        <dbReference type="SAM" id="MobiDB-lite"/>
    </source>
</evidence>